<keyword evidence="2" id="KW-0472">Membrane</keyword>
<feature type="region of interest" description="Disordered" evidence="1">
    <location>
        <begin position="763"/>
        <end position="819"/>
    </location>
</feature>
<feature type="transmembrane region" description="Helical" evidence="2">
    <location>
        <begin position="80"/>
        <end position="104"/>
    </location>
</feature>
<dbReference type="OrthoDB" id="10615064at2759"/>
<feature type="transmembrane region" description="Helical" evidence="2">
    <location>
        <begin position="116"/>
        <end position="139"/>
    </location>
</feature>
<protein>
    <submittedName>
        <fullName evidence="3">Uncharacterized protein</fullName>
    </submittedName>
</protein>
<feature type="transmembrane region" description="Helical" evidence="2">
    <location>
        <begin position="607"/>
        <end position="637"/>
    </location>
</feature>
<evidence type="ECO:0000313" key="4">
    <source>
        <dbReference type="Proteomes" id="UP000708148"/>
    </source>
</evidence>
<dbReference type="AlphaFoldDB" id="A0A8S1IXH8"/>
<feature type="transmembrane region" description="Helical" evidence="2">
    <location>
        <begin position="643"/>
        <end position="664"/>
    </location>
</feature>
<keyword evidence="2" id="KW-0812">Transmembrane</keyword>
<feature type="transmembrane region" description="Helical" evidence="2">
    <location>
        <begin position="34"/>
        <end position="52"/>
    </location>
</feature>
<feature type="region of interest" description="Disordered" evidence="1">
    <location>
        <begin position="883"/>
        <end position="991"/>
    </location>
</feature>
<feature type="transmembrane region" description="Helical" evidence="2">
    <location>
        <begin position="291"/>
        <end position="312"/>
    </location>
</feature>
<evidence type="ECO:0000256" key="1">
    <source>
        <dbReference type="SAM" id="MobiDB-lite"/>
    </source>
</evidence>
<name>A0A8S1IXH8_9CHLO</name>
<gene>
    <name evidence="3" type="ORF">OSTQU699_LOCUS1264</name>
</gene>
<feature type="transmembrane region" description="Helical" evidence="2">
    <location>
        <begin position="685"/>
        <end position="707"/>
    </location>
</feature>
<accession>A0A8S1IXH8</accession>
<feature type="transmembrane region" description="Helical" evidence="2">
    <location>
        <begin position="527"/>
        <end position="546"/>
    </location>
</feature>
<feature type="transmembrane region" description="Helical" evidence="2">
    <location>
        <begin position="382"/>
        <end position="402"/>
    </location>
</feature>
<keyword evidence="2" id="KW-1133">Transmembrane helix</keyword>
<feature type="compositionally biased region" description="Basic and acidic residues" evidence="1">
    <location>
        <begin position="766"/>
        <end position="775"/>
    </location>
</feature>
<feature type="transmembrane region" description="Helical" evidence="2">
    <location>
        <begin position="159"/>
        <end position="181"/>
    </location>
</feature>
<comment type="caution">
    <text evidence="3">The sequence shown here is derived from an EMBL/GenBank/DDBJ whole genome shotgun (WGS) entry which is preliminary data.</text>
</comment>
<evidence type="ECO:0000313" key="3">
    <source>
        <dbReference type="EMBL" id="CAD7695903.1"/>
    </source>
</evidence>
<keyword evidence="4" id="KW-1185">Reference proteome</keyword>
<feature type="compositionally biased region" description="Pro residues" evidence="1">
    <location>
        <begin position="788"/>
        <end position="805"/>
    </location>
</feature>
<reference evidence="3" key="1">
    <citation type="submission" date="2020-12" db="EMBL/GenBank/DDBJ databases">
        <authorList>
            <person name="Iha C."/>
        </authorList>
    </citation>
    <scope>NUCLEOTIDE SEQUENCE</scope>
</reference>
<dbReference type="Proteomes" id="UP000708148">
    <property type="component" value="Unassembled WGS sequence"/>
</dbReference>
<dbReference type="EMBL" id="CAJHUC010000405">
    <property type="protein sequence ID" value="CAD7695903.1"/>
    <property type="molecule type" value="Genomic_DNA"/>
</dbReference>
<feature type="compositionally biased region" description="Polar residues" evidence="1">
    <location>
        <begin position="918"/>
        <end position="944"/>
    </location>
</feature>
<sequence>MENCNPLTQEKLLCESSTTWTFWKQIKNLDGHSWQYTASVLMAAALGLTILFNERGFLEGREDSTLVGQVRQWNLAEREVLTSVLLIAWAAFAGILSFLLLVPNIKIIRRRASHRFWMMLAILALGLSNLFGVFDVLGARNAFEWKVEMGSFVSPVGHYFILAVFGLTIIMVDIFFLRVIFKRYLDETERHPDIPMAFASPRSSQNVDIPQGLKPVMPLYDKFANCVIGIFHWFYSAANSNVIFSMTDSLRKSMPSKGPRGIFSCIKTVDGWISTTMFDFLWWLWDTRPLMWLMFLISGPWKALVCITNPVCRPIANWTAQARNATRATPLGIRMWRVCLMAYDHVYDLVSGIKPMIQREAEMLCDAVTEDDEYHHSGWMKAAVLTAAILIVYFGLWFVAVYEGFLDEVYSNKRNCLIENEPFSQFFLSTVGFNLGTDLAPQISVDDFCNRVTAQLESRSETSRLYSCSTLKREEFPDLRLAAINVFLAEARDRGAEEPYDRFTDRFSGKFVIFWDTILLKTQWTCWVGYGVGLVMGAYTLVTVLGQYKRLTLAIRAEWFEDVTIDKGMGVSNRRNKEALMEIAEKALRSRSWNEVTGKYPMSHSMFFFGMLVSTAVLQLLVFGALVTYVLAFALSITELFDIIKPLVALAVALALVWFIQDVVSQWIILEGFFLNRYKVLQESWFLLFLLMNTITQLVIGIFFALWRFVLLLLTSITGLNRLDRNLFPIWKNLDFGQQAFLATVLMESAFYTRRICKTSQAESGSDDHTLHDPDAPGDDDGDLPGKLPGPEPSPAIVSPEPPSPADFDGHMPPGGKRLQDAAVFGDEVRSDPPRFVAAFPSFRSNSQEFTVPGATSIATSQAEARIDIDQVTAYQPVAVQRQVEMPELHPGEAPEVEEAEPGQGAKTSAASPADSARGSTDSTMPPPSNGTSSIEANELTQLSPRKASDSHSAVMQRRLNEKKKLSLYSPRKMKKWTRGFHKSGNSNGGS</sequence>
<organism evidence="3 4">
    <name type="scientific">Ostreobium quekettii</name>
    <dbReference type="NCBI Taxonomy" id="121088"/>
    <lineage>
        <taxon>Eukaryota</taxon>
        <taxon>Viridiplantae</taxon>
        <taxon>Chlorophyta</taxon>
        <taxon>core chlorophytes</taxon>
        <taxon>Ulvophyceae</taxon>
        <taxon>TCBD clade</taxon>
        <taxon>Bryopsidales</taxon>
        <taxon>Ostreobineae</taxon>
        <taxon>Ostreobiaceae</taxon>
        <taxon>Ostreobium</taxon>
    </lineage>
</organism>
<evidence type="ECO:0000256" key="2">
    <source>
        <dbReference type="SAM" id="Phobius"/>
    </source>
</evidence>
<feature type="compositionally biased region" description="Basic residues" evidence="1">
    <location>
        <begin position="972"/>
        <end position="982"/>
    </location>
</feature>
<proteinExistence type="predicted"/>